<gene>
    <name evidence="1" type="ORF">SSSM7_030</name>
</gene>
<organism evidence="1 2">
    <name type="scientific">Synechococcus phage S-SSM7</name>
    <dbReference type="NCBI Taxonomy" id="445686"/>
    <lineage>
        <taxon>Viruses</taxon>
        <taxon>Duplodnaviria</taxon>
        <taxon>Heunggongvirae</taxon>
        <taxon>Uroviricota</taxon>
        <taxon>Caudoviricetes</taxon>
        <taxon>Pantevenvirales</taxon>
        <taxon>Kyanoviridae</taxon>
        <taxon>Lipsvirus</taxon>
        <taxon>Lipsvirus ssm7</taxon>
    </lineage>
</organism>
<name>E3SKU8_9CAUD</name>
<accession>E3SKU8</accession>
<evidence type="ECO:0000313" key="2">
    <source>
        <dbReference type="Proteomes" id="UP000006527"/>
    </source>
</evidence>
<dbReference type="Pfam" id="PF20043">
    <property type="entry name" value="DUF6445"/>
    <property type="match status" value="1"/>
</dbReference>
<keyword evidence="2" id="KW-1185">Reference proteome</keyword>
<dbReference type="InterPro" id="IPR045617">
    <property type="entry name" value="DUF6445"/>
</dbReference>
<dbReference type="Proteomes" id="UP000006527">
    <property type="component" value="Segment"/>
</dbReference>
<reference evidence="1 2" key="1">
    <citation type="journal article" date="2010" name="Environ. Microbiol.">
        <title>Genomic analysis of oceanic cyanobacterial myoviruses compared with T4-like myoviruses from diverse hosts and environments.</title>
        <authorList>
            <person name="Sullivan M.B."/>
            <person name="Huang K.H."/>
            <person name="Ignacio-Espinoza J.C."/>
            <person name="Berlin A.M."/>
            <person name="Kelly L."/>
            <person name="Weigele P.R."/>
            <person name="DeFrancesco A.S."/>
            <person name="Kern S.E."/>
            <person name="Thompson L.R."/>
            <person name="Young S."/>
            <person name="Yandava C."/>
            <person name="Fu R."/>
            <person name="Krastins B."/>
            <person name="Chase M."/>
            <person name="Sarracino D."/>
            <person name="Osburne M.S."/>
            <person name="Henn M.R."/>
            <person name="Chisholm S.W."/>
        </authorList>
    </citation>
    <scope>NUCLEOTIDE SEQUENCE [LARGE SCALE GENOMIC DNA]</scope>
    <source>
        <strain evidence="1">8109-3</strain>
    </source>
</reference>
<dbReference type="RefSeq" id="YP_004324083.1">
    <property type="nucleotide sequence ID" value="NC_015287.1"/>
</dbReference>
<dbReference type="EMBL" id="GU071098">
    <property type="protein sequence ID" value="ADO98096.1"/>
    <property type="molecule type" value="Genomic_DNA"/>
</dbReference>
<dbReference type="KEGG" id="vg:10328599"/>
<proteinExistence type="predicted"/>
<evidence type="ECO:0000313" key="1">
    <source>
        <dbReference type="EMBL" id="ADO98096.1"/>
    </source>
</evidence>
<dbReference type="GeneID" id="10328599"/>
<sequence length="255" mass="29811">MNLNIVDDKTHRVNDELNYEVSRVEEQPVIIVDNVLENPHDFISQVVEKLPMQYNDLESRGEPDEVFPGYQSRLFVELPELSKLTGHMIQKCTDFKNIDPDGMKVSYQVNAMYSDREVPRVSIQPHIDPAVYATVLYLCDGEGGTSFFRHKATGVTNTEHIHKPYKRTEEYWNLKEWVYDFSEKATDLIDNDTMLIEDVWEEEFHVPMKFNRLIIYPSFMWHSAVMKKGWYKDTPRVSMSGFIFADSLNLDVNAE</sequence>
<protein>
    <submittedName>
        <fullName evidence="1">Uncharacterized protein</fullName>
    </submittedName>
</protein>